<evidence type="ECO:0000259" key="14">
    <source>
        <dbReference type="PROSITE" id="PS51787"/>
    </source>
</evidence>
<dbReference type="InterPro" id="IPR003593">
    <property type="entry name" value="AAA+_ATPase"/>
</dbReference>
<keyword evidence="3 9" id="KW-0645">Protease</keyword>
<dbReference type="PRINTS" id="PR00830">
    <property type="entry name" value="ENDOLAPTASE"/>
</dbReference>
<dbReference type="InterPro" id="IPR003111">
    <property type="entry name" value="Lon_prtase_N"/>
</dbReference>
<dbReference type="Gene3D" id="3.40.50.300">
    <property type="entry name" value="P-loop containing nucleotide triphosphate hydrolases"/>
    <property type="match status" value="1"/>
</dbReference>
<dbReference type="InterPro" id="IPR008269">
    <property type="entry name" value="Lon_proteolytic"/>
</dbReference>
<evidence type="ECO:0000256" key="6">
    <source>
        <dbReference type="ARBA" id="ARBA00022825"/>
    </source>
</evidence>
<dbReference type="EMBL" id="NEVR01000003">
    <property type="protein sequence ID" value="OZI64175.1"/>
    <property type="molecule type" value="Genomic_DNA"/>
</dbReference>
<dbReference type="PROSITE" id="PS01046">
    <property type="entry name" value="LON_SER"/>
    <property type="match status" value="1"/>
</dbReference>
<dbReference type="Gene3D" id="3.30.230.10">
    <property type="match status" value="1"/>
</dbReference>
<dbReference type="NCBIfam" id="TIGR00763">
    <property type="entry name" value="lon"/>
    <property type="match status" value="1"/>
</dbReference>
<evidence type="ECO:0000256" key="7">
    <source>
        <dbReference type="ARBA" id="ARBA00022840"/>
    </source>
</evidence>
<comment type="similarity">
    <text evidence="9 10 11 12">Belongs to the peptidase S16 family.</text>
</comment>
<dbReference type="Pfam" id="PF02190">
    <property type="entry name" value="LON_substr_bdg"/>
    <property type="match status" value="1"/>
</dbReference>
<comment type="subunit">
    <text evidence="9 10">Homohexamer. Organized in a ring with a central cavity.</text>
</comment>
<keyword evidence="4 9" id="KW-0547">Nucleotide-binding</keyword>
<name>A0ABX4EYT3_9BORD</name>
<feature type="active site" evidence="9 11">
    <location>
        <position position="675"/>
    </location>
</feature>
<comment type="catalytic activity">
    <reaction evidence="9 10 11">
        <text>Hydrolysis of proteins in presence of ATP.</text>
        <dbReference type="EC" id="3.4.21.53"/>
    </reaction>
</comment>
<dbReference type="PROSITE" id="PS51786">
    <property type="entry name" value="LON_PROTEOLYTIC"/>
    <property type="match status" value="1"/>
</dbReference>
<keyword evidence="2 9" id="KW-0963">Cytoplasm</keyword>
<comment type="caution">
    <text evidence="15">The sequence shown here is derived from an EMBL/GenBank/DDBJ whole genome shotgun (WGS) entry which is preliminary data.</text>
</comment>
<dbReference type="PANTHER" id="PTHR10046">
    <property type="entry name" value="ATP DEPENDENT LON PROTEASE FAMILY MEMBER"/>
    <property type="match status" value="1"/>
</dbReference>
<dbReference type="InterPro" id="IPR008268">
    <property type="entry name" value="Peptidase_S16_AS"/>
</dbReference>
<protein>
    <recommendedName>
        <fullName evidence="9 10">Lon protease</fullName>
        <ecNumber evidence="9 10">3.4.21.53</ecNumber>
    </recommendedName>
    <alternativeName>
        <fullName evidence="9">ATP-dependent protease La</fullName>
    </alternativeName>
</protein>
<keyword evidence="5 9" id="KW-0378">Hydrolase</keyword>
<dbReference type="InterPro" id="IPR027543">
    <property type="entry name" value="Lon_bac"/>
</dbReference>
<dbReference type="SMART" id="SM00382">
    <property type="entry name" value="AAA"/>
    <property type="match status" value="1"/>
</dbReference>
<dbReference type="Proteomes" id="UP000216354">
    <property type="component" value="Unassembled WGS sequence"/>
</dbReference>
<reference evidence="15 16" key="1">
    <citation type="submission" date="2017-05" db="EMBL/GenBank/DDBJ databases">
        <title>Complete and WGS of Bordetella genogroups.</title>
        <authorList>
            <person name="Spilker T."/>
            <person name="Lipuma J."/>
        </authorList>
    </citation>
    <scope>NUCLEOTIDE SEQUENCE [LARGE SCALE GENOMIC DNA]</scope>
    <source>
        <strain evidence="15 16">AU9795</strain>
    </source>
</reference>
<dbReference type="SMART" id="SM00464">
    <property type="entry name" value="LON"/>
    <property type="match status" value="1"/>
</dbReference>
<feature type="active site" evidence="9 11">
    <location>
        <position position="718"/>
    </location>
</feature>
<sequence length="798" mass="86586">MTDLRTLPDDARIIIPLRDAVLFPGVLSPVTVSRDISVAAAQEAVKAERPVGFLLQRDPKKDVVVPEDLCWVGTEGQIARYITGQDGAHHLLVQGQSRFRVLEFLEGWPFLVARVALIEAPAASDNEVEARFLQLKRQAIDAIALLPNVPDELVAVVQGIESPGLLADMVTNLVDIKSEEKQDILETFDLARRLDKVIGLLGARIEVLRLSKEIGERTRAQFDERQRETVLREQLRQIQKELGENDDNAAELEQLKEAIDQAGMPEDILRHARKELGRLQRMGDSSAEYAMLRTYLEWLTEVPWKPAPQNAIDLAEARKVLDDDHFGLDKIKRRIVEYLAVRKLNPAGRSPILCFAGPPGVGKTSLGQSIARATGREFQRVALGGVHDEAEIRGHRRTYLGALPGNIMQAMRRAGTRNVVLMLDEIDKLGAGGFHGDPGSALLEVLDPEQNHKFRDNYLGVDYDLSQVMFICTANALDTIPGPLRDRMEIIQLPGYTEEEKIQIARRYLVARQLEANGLTPAQADLSDAALAGIVGDYTREAGVRSLERELGAVLRHAAVEIAEGKAEHVHIDAADLPAILGPQRFENEVALRTAVPGVATGLAWTPVGGDILFIEASKTPGSGRLILTGQLGDVMKESAQAALTLAKTWSRDAMDKIDVHIHVPAGATPKDGPSAGVAMFVALASLLSDKPVSANVAMTGEVSLRGLVLPIGGVKEKTLAALRAGITTVMLPRRNAKDLYDVPAEARAKLRFVLLDRVEDALRCALDGDCEAVAAAAATPAAALQPEPAEARGPAAG</sequence>
<dbReference type="Pfam" id="PF00004">
    <property type="entry name" value="AAA"/>
    <property type="match status" value="1"/>
</dbReference>
<dbReference type="InterPro" id="IPR004815">
    <property type="entry name" value="Lon_bac/euk-typ"/>
</dbReference>
<dbReference type="InterPro" id="IPR020568">
    <property type="entry name" value="Ribosomal_Su5_D2-typ_SF"/>
</dbReference>
<dbReference type="InterPro" id="IPR027065">
    <property type="entry name" value="Lon_Prtase"/>
</dbReference>
<accession>A0ABX4EYT3</accession>
<evidence type="ECO:0000259" key="13">
    <source>
        <dbReference type="PROSITE" id="PS51786"/>
    </source>
</evidence>
<evidence type="ECO:0000256" key="10">
    <source>
        <dbReference type="PIRNR" id="PIRNR001174"/>
    </source>
</evidence>
<evidence type="ECO:0000256" key="12">
    <source>
        <dbReference type="RuleBase" id="RU000591"/>
    </source>
</evidence>
<dbReference type="Gene3D" id="1.20.58.1480">
    <property type="match status" value="1"/>
</dbReference>
<dbReference type="EC" id="3.4.21.53" evidence="9 10"/>
<evidence type="ECO:0000256" key="3">
    <source>
        <dbReference type="ARBA" id="ARBA00022670"/>
    </source>
</evidence>
<proteinExistence type="evidence at transcript level"/>
<dbReference type="Gene3D" id="1.10.8.60">
    <property type="match status" value="1"/>
</dbReference>
<feature type="domain" description="Lon N-terminal" evidence="14">
    <location>
        <begin position="12"/>
        <end position="205"/>
    </location>
</feature>
<feature type="domain" description="Lon proteolytic" evidence="13">
    <location>
        <begin position="594"/>
        <end position="769"/>
    </location>
</feature>
<gene>
    <name evidence="9" type="primary">lon</name>
    <name evidence="15" type="ORF">CAL27_16520</name>
</gene>
<keyword evidence="8 9" id="KW-0346">Stress response</keyword>
<dbReference type="SUPFAM" id="SSF52540">
    <property type="entry name" value="P-loop containing nucleoside triphosphate hydrolases"/>
    <property type="match status" value="1"/>
</dbReference>
<keyword evidence="6 9" id="KW-0720">Serine protease</keyword>
<feature type="binding site" evidence="9">
    <location>
        <begin position="357"/>
        <end position="364"/>
    </location>
    <ligand>
        <name>ATP</name>
        <dbReference type="ChEBI" id="CHEBI:30616"/>
    </ligand>
</feature>
<dbReference type="RefSeq" id="WP_094832180.1">
    <property type="nucleotide sequence ID" value="NZ_NEVR01000003.1"/>
</dbReference>
<dbReference type="InterPro" id="IPR003959">
    <property type="entry name" value="ATPase_AAA_core"/>
</dbReference>
<dbReference type="InterPro" id="IPR014721">
    <property type="entry name" value="Ribsml_uS5_D2-typ_fold_subgr"/>
</dbReference>
<dbReference type="InterPro" id="IPR027417">
    <property type="entry name" value="P-loop_NTPase"/>
</dbReference>
<dbReference type="PROSITE" id="PS51787">
    <property type="entry name" value="LON_N"/>
    <property type="match status" value="1"/>
</dbReference>
<evidence type="ECO:0000256" key="1">
    <source>
        <dbReference type="ARBA" id="ARBA00004496"/>
    </source>
</evidence>
<keyword evidence="7 9" id="KW-0067">ATP-binding</keyword>
<comment type="induction">
    <text evidence="9">By heat shock.</text>
</comment>
<evidence type="ECO:0000256" key="5">
    <source>
        <dbReference type="ARBA" id="ARBA00022801"/>
    </source>
</evidence>
<dbReference type="SUPFAM" id="SSF88697">
    <property type="entry name" value="PUA domain-like"/>
    <property type="match status" value="1"/>
</dbReference>
<dbReference type="PIRSF" id="PIRSF001174">
    <property type="entry name" value="Lon_proteas"/>
    <property type="match status" value="1"/>
</dbReference>
<dbReference type="Pfam" id="PF05362">
    <property type="entry name" value="Lon_C"/>
    <property type="match status" value="1"/>
</dbReference>
<dbReference type="SUPFAM" id="SSF54211">
    <property type="entry name" value="Ribosomal protein S5 domain 2-like"/>
    <property type="match status" value="1"/>
</dbReference>
<dbReference type="CDD" id="cd19500">
    <property type="entry name" value="RecA-like_Lon"/>
    <property type="match status" value="1"/>
</dbReference>
<dbReference type="Gene3D" id="1.20.5.5270">
    <property type="match status" value="1"/>
</dbReference>
<keyword evidence="16" id="KW-1185">Reference proteome</keyword>
<evidence type="ECO:0000313" key="15">
    <source>
        <dbReference type="EMBL" id="OZI64175.1"/>
    </source>
</evidence>
<dbReference type="Gene3D" id="2.30.130.40">
    <property type="entry name" value="LON domain-like"/>
    <property type="match status" value="1"/>
</dbReference>
<dbReference type="InterPro" id="IPR054594">
    <property type="entry name" value="Lon_lid"/>
</dbReference>
<evidence type="ECO:0000256" key="4">
    <source>
        <dbReference type="ARBA" id="ARBA00022741"/>
    </source>
</evidence>
<organism evidence="15 16">
    <name type="scientific">Bordetella genomosp. 1</name>
    <dbReference type="NCBI Taxonomy" id="1395607"/>
    <lineage>
        <taxon>Bacteria</taxon>
        <taxon>Pseudomonadati</taxon>
        <taxon>Pseudomonadota</taxon>
        <taxon>Betaproteobacteria</taxon>
        <taxon>Burkholderiales</taxon>
        <taxon>Alcaligenaceae</taxon>
        <taxon>Bordetella</taxon>
    </lineage>
</organism>
<dbReference type="HAMAP" id="MF_01973">
    <property type="entry name" value="lon_bact"/>
    <property type="match status" value="1"/>
</dbReference>
<dbReference type="InterPro" id="IPR046336">
    <property type="entry name" value="Lon_prtase_N_sf"/>
</dbReference>
<dbReference type="InterPro" id="IPR015947">
    <property type="entry name" value="PUA-like_sf"/>
</dbReference>
<comment type="subcellular location">
    <subcellularLocation>
        <location evidence="1 9 10">Cytoplasm</location>
    </subcellularLocation>
</comment>
<evidence type="ECO:0000313" key="16">
    <source>
        <dbReference type="Proteomes" id="UP000216354"/>
    </source>
</evidence>
<evidence type="ECO:0000256" key="2">
    <source>
        <dbReference type="ARBA" id="ARBA00022490"/>
    </source>
</evidence>
<evidence type="ECO:0000256" key="9">
    <source>
        <dbReference type="HAMAP-Rule" id="MF_01973"/>
    </source>
</evidence>
<comment type="function">
    <text evidence="9">ATP-dependent serine protease that mediates the selective degradation of mutant and abnormal proteins as well as certain short-lived regulatory proteins. Required for cellular homeostasis and for survival from DNA damage and developmental changes induced by stress. Degrades polypeptides processively to yield small peptide fragments that are 5 to 10 amino acids long. Binds to DNA in a double-stranded, site-specific manner.</text>
</comment>
<evidence type="ECO:0000256" key="11">
    <source>
        <dbReference type="PROSITE-ProRule" id="PRU01122"/>
    </source>
</evidence>
<evidence type="ECO:0000256" key="8">
    <source>
        <dbReference type="ARBA" id="ARBA00023016"/>
    </source>
</evidence>
<dbReference type="Pfam" id="PF22667">
    <property type="entry name" value="Lon_lid"/>
    <property type="match status" value="1"/>
</dbReference>